<comment type="caution">
    <text evidence="2">The sequence shown here is derived from an EMBL/GenBank/DDBJ whole genome shotgun (WGS) entry which is preliminary data.</text>
</comment>
<evidence type="ECO:0000313" key="3">
    <source>
        <dbReference type="Proteomes" id="UP001162162"/>
    </source>
</evidence>
<organism evidence="2 3">
    <name type="scientific">Aromia moschata</name>
    <dbReference type="NCBI Taxonomy" id="1265417"/>
    <lineage>
        <taxon>Eukaryota</taxon>
        <taxon>Metazoa</taxon>
        <taxon>Ecdysozoa</taxon>
        <taxon>Arthropoda</taxon>
        <taxon>Hexapoda</taxon>
        <taxon>Insecta</taxon>
        <taxon>Pterygota</taxon>
        <taxon>Neoptera</taxon>
        <taxon>Endopterygota</taxon>
        <taxon>Coleoptera</taxon>
        <taxon>Polyphaga</taxon>
        <taxon>Cucujiformia</taxon>
        <taxon>Chrysomeloidea</taxon>
        <taxon>Cerambycidae</taxon>
        <taxon>Cerambycinae</taxon>
        <taxon>Callichromatini</taxon>
        <taxon>Aromia</taxon>
    </lineage>
</organism>
<evidence type="ECO:0000313" key="2">
    <source>
        <dbReference type="EMBL" id="KAJ8942725.1"/>
    </source>
</evidence>
<feature type="compositionally biased region" description="Basic and acidic residues" evidence="1">
    <location>
        <begin position="77"/>
        <end position="87"/>
    </location>
</feature>
<accession>A0AAV8XWI3</accession>
<feature type="region of interest" description="Disordered" evidence="1">
    <location>
        <begin position="66"/>
        <end position="87"/>
    </location>
</feature>
<proteinExistence type="predicted"/>
<gene>
    <name evidence="2" type="ORF">NQ318_017025</name>
</gene>
<keyword evidence="3" id="KW-1185">Reference proteome</keyword>
<sequence length="87" mass="10255">MGSKNWFEPETIYCQLPTAIVHPQPPRKLPIPPKFYKTNIKPRMAHILPKSYMSLQFDIERKRKSNLLPEIPIKRNRTPEKDEKNSG</sequence>
<protein>
    <submittedName>
        <fullName evidence="2">Uncharacterized protein</fullName>
    </submittedName>
</protein>
<reference evidence="2" key="1">
    <citation type="journal article" date="2023" name="Insect Mol. Biol.">
        <title>Genome sequencing provides insights into the evolution of gene families encoding plant cell wall-degrading enzymes in longhorned beetles.</title>
        <authorList>
            <person name="Shin N.R."/>
            <person name="Okamura Y."/>
            <person name="Kirsch R."/>
            <person name="Pauchet Y."/>
        </authorList>
    </citation>
    <scope>NUCLEOTIDE SEQUENCE</scope>
    <source>
        <strain evidence="2">AMC_N1</strain>
    </source>
</reference>
<dbReference type="AlphaFoldDB" id="A0AAV8XWI3"/>
<evidence type="ECO:0000256" key="1">
    <source>
        <dbReference type="SAM" id="MobiDB-lite"/>
    </source>
</evidence>
<dbReference type="Proteomes" id="UP001162162">
    <property type="component" value="Unassembled WGS sequence"/>
</dbReference>
<dbReference type="EMBL" id="JAPWTK010000316">
    <property type="protein sequence ID" value="KAJ8942725.1"/>
    <property type="molecule type" value="Genomic_DNA"/>
</dbReference>
<name>A0AAV8XWI3_9CUCU</name>